<proteinExistence type="predicted"/>
<gene>
    <name evidence="1" type="ORF">CVT26_006984</name>
</gene>
<comment type="caution">
    <text evidence="1">The sequence shown here is derived from an EMBL/GenBank/DDBJ whole genome shotgun (WGS) entry which is preliminary data.</text>
</comment>
<dbReference type="InParanoid" id="A0A409W171"/>
<dbReference type="AlphaFoldDB" id="A0A409W171"/>
<accession>A0A409W171</accession>
<reference evidence="1 2" key="1">
    <citation type="journal article" date="2018" name="Evol. Lett.">
        <title>Horizontal gene cluster transfer increased hallucinogenic mushroom diversity.</title>
        <authorList>
            <person name="Reynolds H.T."/>
            <person name="Vijayakumar V."/>
            <person name="Gluck-Thaler E."/>
            <person name="Korotkin H.B."/>
            <person name="Matheny P.B."/>
            <person name="Slot J.C."/>
        </authorList>
    </citation>
    <scope>NUCLEOTIDE SEQUENCE [LARGE SCALE GENOMIC DNA]</scope>
    <source>
        <strain evidence="1 2">SRW20</strain>
    </source>
</reference>
<protein>
    <submittedName>
        <fullName evidence="1">Uncharacterized protein</fullName>
    </submittedName>
</protein>
<dbReference type="InterPro" id="IPR032675">
    <property type="entry name" value="LRR_dom_sf"/>
</dbReference>
<keyword evidence="2" id="KW-1185">Reference proteome</keyword>
<dbReference type="Proteomes" id="UP000284706">
    <property type="component" value="Unassembled WGS sequence"/>
</dbReference>
<dbReference type="SUPFAM" id="SSF52047">
    <property type="entry name" value="RNI-like"/>
    <property type="match status" value="1"/>
</dbReference>
<sequence>MLFKSYIFPDVDPEKPFLLGSEPERTDSLSMLSVETKTYFYSKPSLIDRLPPELLQEILVLVVPFENSTHRNLALLRLTWVCPLWRAVLRQRRSLWSTLAIKIPLNLAADLALSMIHEWVGLASHRPLSFFLVQSFACRFGGKTCAFCSRIYVEIFQKYSERIHLVAGLTPHLFHNFSRSPLPNLRGLAFDYTGRKSKRPSTVLSTPLIIFAPNLQRLDIQNISINFSNVGLGPRFSSVTRLSIRRVIGLTTLLRIFVNFPNLEYAVIHYLSYPDAMTDSDISVAGIVTMPKLTNLTVFFSRPQPIDLSVFHNLDMPLLKILRIGSFQVNQFQTLPLAVEVTETIYQRLRTVRHLSLIFNNLSGPDITNFLLRFPDLETLDLQECADFEKLISEFKDIQERSLVPFLPALRKITFDISKLYDKSSASRLLESSLQFGLTEFSLDLTAFALKRLADSDQEQDLPTNALHVEFYLSGVASRFYSLLEEEMRFDAKNLSCSFVFWEEEFGARETRWQYRLEGEGAESRANGHI</sequence>
<evidence type="ECO:0000313" key="2">
    <source>
        <dbReference type="Proteomes" id="UP000284706"/>
    </source>
</evidence>
<dbReference type="EMBL" id="NHYE01005466">
    <property type="protein sequence ID" value="PPQ72257.1"/>
    <property type="molecule type" value="Genomic_DNA"/>
</dbReference>
<dbReference type="Gene3D" id="3.80.10.10">
    <property type="entry name" value="Ribonuclease Inhibitor"/>
    <property type="match status" value="1"/>
</dbReference>
<name>A0A409W171_9AGAR</name>
<organism evidence="1 2">
    <name type="scientific">Gymnopilus dilepis</name>
    <dbReference type="NCBI Taxonomy" id="231916"/>
    <lineage>
        <taxon>Eukaryota</taxon>
        <taxon>Fungi</taxon>
        <taxon>Dikarya</taxon>
        <taxon>Basidiomycota</taxon>
        <taxon>Agaricomycotina</taxon>
        <taxon>Agaricomycetes</taxon>
        <taxon>Agaricomycetidae</taxon>
        <taxon>Agaricales</taxon>
        <taxon>Agaricineae</taxon>
        <taxon>Hymenogastraceae</taxon>
        <taxon>Gymnopilus</taxon>
    </lineage>
</organism>
<evidence type="ECO:0000313" key="1">
    <source>
        <dbReference type="EMBL" id="PPQ72257.1"/>
    </source>
</evidence>